<dbReference type="Gene3D" id="1.20.1720.10">
    <property type="entry name" value="Multidrug resistance protein D"/>
    <property type="match status" value="1"/>
</dbReference>
<dbReference type="InterPro" id="IPR011701">
    <property type="entry name" value="MFS"/>
</dbReference>
<evidence type="ECO:0000256" key="7">
    <source>
        <dbReference type="SAM" id="Phobius"/>
    </source>
</evidence>
<comment type="subcellular location">
    <subcellularLocation>
        <location evidence="1">Cell membrane</location>
        <topology evidence="1">Multi-pass membrane protein</topology>
    </subcellularLocation>
</comment>
<feature type="transmembrane region" description="Helical" evidence="7">
    <location>
        <begin position="265"/>
        <end position="285"/>
    </location>
</feature>
<dbReference type="Proteomes" id="UP001178662">
    <property type="component" value="Chromosome"/>
</dbReference>
<feature type="domain" description="Major facilitator superfamily (MFS) profile" evidence="8">
    <location>
        <begin position="11"/>
        <end position="456"/>
    </location>
</feature>
<reference evidence="9" key="1">
    <citation type="submission" date="2023-03" db="EMBL/GenBank/DDBJ databases">
        <title>Andean soil-derived lignocellulolytic bacterial consortium as a source of novel taxa and putative plastic-active enzymes.</title>
        <authorList>
            <person name="Diaz-Garcia L."/>
            <person name="Chuvochina M."/>
            <person name="Feuerriegel G."/>
            <person name="Bunk B."/>
            <person name="Sproer C."/>
            <person name="Streit W.R."/>
            <person name="Rodriguez L.M."/>
            <person name="Overmann J."/>
            <person name="Jimenez D.J."/>
        </authorList>
    </citation>
    <scope>NUCLEOTIDE SEQUENCE</scope>
    <source>
        <strain evidence="9">MAG 2441</strain>
    </source>
</reference>
<keyword evidence="5 7" id="KW-1133">Transmembrane helix</keyword>
<evidence type="ECO:0000256" key="3">
    <source>
        <dbReference type="ARBA" id="ARBA00022475"/>
    </source>
</evidence>
<keyword evidence="10" id="KW-1185">Reference proteome</keyword>
<organism evidence="9 10">
    <name type="scientific">Candidatus Cohnella colombiensis</name>
    <dbReference type="NCBI Taxonomy" id="3121368"/>
    <lineage>
        <taxon>Bacteria</taxon>
        <taxon>Bacillati</taxon>
        <taxon>Bacillota</taxon>
        <taxon>Bacilli</taxon>
        <taxon>Bacillales</taxon>
        <taxon>Paenibacillaceae</taxon>
        <taxon>Cohnella</taxon>
    </lineage>
</organism>
<dbReference type="InterPro" id="IPR036259">
    <property type="entry name" value="MFS_trans_sf"/>
</dbReference>
<feature type="transmembrane region" description="Helical" evidence="7">
    <location>
        <begin position="426"/>
        <end position="448"/>
    </location>
</feature>
<dbReference type="InterPro" id="IPR004638">
    <property type="entry name" value="EmrB-like"/>
</dbReference>
<feature type="transmembrane region" description="Helical" evidence="7">
    <location>
        <begin position="101"/>
        <end position="122"/>
    </location>
</feature>
<feature type="transmembrane region" description="Helical" evidence="7">
    <location>
        <begin position="134"/>
        <end position="152"/>
    </location>
</feature>
<dbReference type="Gene3D" id="1.20.1250.20">
    <property type="entry name" value="MFS general substrate transporter like domains"/>
    <property type="match status" value="1"/>
</dbReference>
<feature type="transmembrane region" description="Helical" evidence="7">
    <location>
        <begin position="42"/>
        <end position="63"/>
    </location>
</feature>
<dbReference type="GO" id="GO:0022857">
    <property type="term" value="F:transmembrane transporter activity"/>
    <property type="evidence" value="ECO:0007669"/>
    <property type="project" value="InterPro"/>
</dbReference>
<dbReference type="PANTHER" id="PTHR23501:SF191">
    <property type="entry name" value="VACUOLAR BASIC AMINO ACID TRANSPORTER 4"/>
    <property type="match status" value="1"/>
</dbReference>
<dbReference type="PROSITE" id="PS50850">
    <property type="entry name" value="MFS"/>
    <property type="match status" value="1"/>
</dbReference>
<dbReference type="PANTHER" id="PTHR23501">
    <property type="entry name" value="MAJOR FACILITATOR SUPERFAMILY"/>
    <property type="match status" value="1"/>
</dbReference>
<feature type="transmembrane region" description="Helical" evidence="7">
    <location>
        <begin position="329"/>
        <end position="348"/>
    </location>
</feature>
<dbReference type="FunFam" id="1.20.1720.10:FF:000004">
    <property type="entry name" value="EmrB/QacA family drug resistance transporter"/>
    <property type="match status" value="1"/>
</dbReference>
<dbReference type="AlphaFoldDB" id="A0AA95JGP5"/>
<dbReference type="EMBL" id="CP119317">
    <property type="protein sequence ID" value="WEK55569.1"/>
    <property type="molecule type" value="Genomic_DNA"/>
</dbReference>
<protein>
    <submittedName>
        <fullName evidence="9">MDR family MFS transporter</fullName>
    </submittedName>
</protein>
<accession>A0AA95JGP5</accession>
<proteinExistence type="predicted"/>
<evidence type="ECO:0000313" key="10">
    <source>
        <dbReference type="Proteomes" id="UP001178662"/>
    </source>
</evidence>
<dbReference type="Pfam" id="PF07690">
    <property type="entry name" value="MFS_1"/>
    <property type="match status" value="1"/>
</dbReference>
<name>A0AA95JGP5_9BACL</name>
<dbReference type="SUPFAM" id="SSF103473">
    <property type="entry name" value="MFS general substrate transporter"/>
    <property type="match status" value="1"/>
</dbReference>
<sequence length="458" mass="50103">MTNKQTNRTIVTIGLLTAVFIGALDATVVTTATPSIEAELKGLTLISWIFSIYTLSMCMAMPIFGKLADLYGRKLVFITGLSLFLLGSVLCGFAQSMFDMIWFRAIQGLGAGALTPVTFTIVGDLYTGEKRGRIQGLFASVWSVAGIVGPFVGGYFVDQISWRWIFYMNVPISLITFVLVYGFLHEKVDKVAKKIDYAGAITFTISITCLLLVLLTGGETFPWNSPTIATLTISAITFFSLFLFVEKRAPEPMMPLKLFQQRKLAVIYILGFLMFCIEAGLMLYTPMWSQRVMGHNATTAGFMLMPMSVAWLLASTLSGRLMYRIGVKIFMVLGAFMIVAGGLWLALLNLQSPIGALIGIVMLIGFGMGCMNTPAIVTIQSAVEKEQRGSATSTNSLMNAIGQTVGFALFGMLFNRVVLEKTVDDYATGMHAIFVAMFIIAIINFVIVQGLPSRRSEL</sequence>
<evidence type="ECO:0000256" key="6">
    <source>
        <dbReference type="ARBA" id="ARBA00023136"/>
    </source>
</evidence>
<evidence type="ECO:0000256" key="4">
    <source>
        <dbReference type="ARBA" id="ARBA00022692"/>
    </source>
</evidence>
<feature type="transmembrane region" description="Helical" evidence="7">
    <location>
        <begin position="196"/>
        <end position="215"/>
    </location>
</feature>
<evidence type="ECO:0000259" key="8">
    <source>
        <dbReference type="PROSITE" id="PS50850"/>
    </source>
</evidence>
<feature type="transmembrane region" description="Helical" evidence="7">
    <location>
        <begin position="354"/>
        <end position="377"/>
    </location>
</feature>
<feature type="transmembrane region" description="Helical" evidence="7">
    <location>
        <begin position="227"/>
        <end position="245"/>
    </location>
</feature>
<evidence type="ECO:0000313" key="9">
    <source>
        <dbReference type="EMBL" id="WEK55569.1"/>
    </source>
</evidence>
<keyword evidence="4 7" id="KW-0812">Transmembrane</keyword>
<keyword evidence="3" id="KW-1003">Cell membrane</keyword>
<gene>
    <name evidence="9" type="ORF">P0Y55_05835</name>
</gene>
<feature type="transmembrane region" description="Helical" evidence="7">
    <location>
        <begin position="75"/>
        <end position="95"/>
    </location>
</feature>
<evidence type="ECO:0000256" key="1">
    <source>
        <dbReference type="ARBA" id="ARBA00004651"/>
    </source>
</evidence>
<feature type="transmembrane region" description="Helical" evidence="7">
    <location>
        <begin position="164"/>
        <end position="184"/>
    </location>
</feature>
<feature type="transmembrane region" description="Helical" evidence="7">
    <location>
        <begin position="297"/>
        <end position="317"/>
    </location>
</feature>
<dbReference type="InterPro" id="IPR020846">
    <property type="entry name" value="MFS_dom"/>
</dbReference>
<dbReference type="CDD" id="cd17502">
    <property type="entry name" value="MFS_Azr1_MDR_like"/>
    <property type="match status" value="1"/>
</dbReference>
<dbReference type="NCBIfam" id="TIGR00711">
    <property type="entry name" value="efflux_EmrB"/>
    <property type="match status" value="1"/>
</dbReference>
<keyword evidence="6 7" id="KW-0472">Membrane</keyword>
<evidence type="ECO:0000256" key="5">
    <source>
        <dbReference type="ARBA" id="ARBA00022989"/>
    </source>
</evidence>
<feature type="transmembrane region" description="Helical" evidence="7">
    <location>
        <begin position="397"/>
        <end position="414"/>
    </location>
</feature>
<dbReference type="GO" id="GO:0005886">
    <property type="term" value="C:plasma membrane"/>
    <property type="evidence" value="ECO:0007669"/>
    <property type="project" value="UniProtKB-SubCell"/>
</dbReference>
<evidence type="ECO:0000256" key="2">
    <source>
        <dbReference type="ARBA" id="ARBA00022448"/>
    </source>
</evidence>
<keyword evidence="2" id="KW-0813">Transport</keyword>